<reference evidence="2" key="1">
    <citation type="submission" date="2014-03" db="EMBL/GenBank/DDBJ databases">
        <authorList>
            <person name="Aksoy S."/>
            <person name="Warren W."/>
            <person name="Wilson R.K."/>
        </authorList>
    </citation>
    <scope>NUCLEOTIDE SEQUENCE [LARGE SCALE GENOMIC DNA]</scope>
    <source>
        <strain evidence="2">IAEA</strain>
    </source>
</reference>
<organism evidence="1 2">
    <name type="scientific">Glossina pallidipes</name>
    <name type="common">Tsetse fly</name>
    <dbReference type="NCBI Taxonomy" id="7398"/>
    <lineage>
        <taxon>Eukaryota</taxon>
        <taxon>Metazoa</taxon>
        <taxon>Ecdysozoa</taxon>
        <taxon>Arthropoda</taxon>
        <taxon>Hexapoda</taxon>
        <taxon>Insecta</taxon>
        <taxon>Pterygota</taxon>
        <taxon>Neoptera</taxon>
        <taxon>Endopterygota</taxon>
        <taxon>Diptera</taxon>
        <taxon>Brachycera</taxon>
        <taxon>Muscomorpha</taxon>
        <taxon>Hippoboscoidea</taxon>
        <taxon>Glossinidae</taxon>
        <taxon>Glossina</taxon>
    </lineage>
</organism>
<dbReference type="VEuPathDB" id="VectorBase:GPAI029257"/>
<evidence type="ECO:0000313" key="1">
    <source>
        <dbReference type="EnsemblMetazoa" id="GPAI029257-PA"/>
    </source>
</evidence>
<dbReference type="EnsemblMetazoa" id="GPAI029257-RA">
    <property type="protein sequence ID" value="GPAI029257-PA"/>
    <property type="gene ID" value="GPAI029257"/>
</dbReference>
<name>A0A1A9ZYW0_GLOPL</name>
<proteinExistence type="predicted"/>
<sequence>MSPYHGKKIAAELKCILEFLINYAQLDYGQYVKVCCSYCAAHWDLISVLYEPKMFLRRFFSSFAEPLNQPSYLIDVTIFSETSMRNVVPSLLPHVTNLPLSLVRKQYNGSSQTLTVKTGSFCCCNKSQVSSTPSIRVMKN</sequence>
<reference evidence="1" key="2">
    <citation type="submission" date="2020-05" db="UniProtKB">
        <authorList>
            <consortium name="EnsemblMetazoa"/>
        </authorList>
    </citation>
    <scope>IDENTIFICATION</scope>
    <source>
        <strain evidence="1">IAEA</strain>
    </source>
</reference>
<dbReference type="AlphaFoldDB" id="A0A1A9ZYW0"/>
<keyword evidence="2" id="KW-1185">Reference proteome</keyword>
<protein>
    <submittedName>
        <fullName evidence="1">Uncharacterized protein</fullName>
    </submittedName>
</protein>
<evidence type="ECO:0000313" key="2">
    <source>
        <dbReference type="Proteomes" id="UP000092445"/>
    </source>
</evidence>
<accession>A0A1A9ZYW0</accession>
<dbReference type="Proteomes" id="UP000092445">
    <property type="component" value="Unassembled WGS sequence"/>
</dbReference>